<sequence>MNNNKKVLILVLSVSFIYGICSFFNSFLIGYFPSFKNVNLIADITKEIPKKAKNKNLEQKKLPLLASTAYTNFEDYLKKDELIDFDNNSKSATLGNIAEKLLLLSENKNIKIRIAWFGDSQIEGDLITQDIRKMLQAYFHNHNGVGYLPIKSVSSDLRQSANIKTSDNVEVSNFKKGSAINNLFLSGYHFTSPNLTITAKDNTKKDSTQHLQKWLLFGKGDSIAVTYNGAIKKYAATKSFNRVLIDKLPSNKIYFEVQANKTPVYGISFEPEKGIVLDNFSFRGITGVELKKVQNQLLQQLNTEGYYDLIVFQYGVNLMFRANDTDYSYYQKIMNPVLDKYKKNLPKSKFLMLSCSDRAFRYNNQWESAVGIDSLIKTQAKLAFDNKIPFYNLFASMGGRGTMKKWCDTLPSLANKDYIHFNHRGAKKVAQIIFDVLIKDFKKSIKYQKQQKDKQQKDSIFKAKDHE</sequence>
<dbReference type="KEGG" id="fpq:IB65_09540"/>
<dbReference type="KEGG" id="fpc:FPSM_00892"/>
<evidence type="ECO:0000313" key="2">
    <source>
        <dbReference type="Proteomes" id="UP000596329"/>
    </source>
</evidence>
<dbReference type="Gene3D" id="3.40.50.1110">
    <property type="entry name" value="SGNH hydrolase"/>
    <property type="match status" value="1"/>
</dbReference>
<reference evidence="1 2" key="1">
    <citation type="submission" date="2020-07" db="EMBL/GenBank/DDBJ databases">
        <title>Genomic characterization of Flavobacterium psychrophilum strains.</title>
        <authorList>
            <person name="Castillo D."/>
            <person name="Jorgensen J."/>
            <person name="Middelboe M."/>
        </authorList>
    </citation>
    <scope>NUCLEOTIDE SEQUENCE [LARGE SCALE GENOMIC DNA]</scope>
    <source>
        <strain evidence="1 2">FPS-R7</strain>
    </source>
</reference>
<dbReference type="SUPFAM" id="SSF52266">
    <property type="entry name" value="SGNH hydrolase"/>
    <property type="match status" value="1"/>
</dbReference>
<dbReference type="AlphaFoldDB" id="A0A075RVM8"/>
<dbReference type="KEGG" id="fpv:IA03_09315"/>
<evidence type="ECO:0000313" key="1">
    <source>
        <dbReference type="EMBL" id="QRE05154.1"/>
    </source>
</evidence>
<name>A0A075RVM8_FLAPS</name>
<dbReference type="GeneID" id="66551909"/>
<dbReference type="Gene3D" id="2.60.120.1360">
    <property type="match status" value="1"/>
</dbReference>
<dbReference type="EMBL" id="CP059075">
    <property type="protein sequence ID" value="QRE05154.1"/>
    <property type="molecule type" value="Genomic_DNA"/>
</dbReference>
<accession>A0A075RVM8</accession>
<dbReference type="KEGG" id="fpk:IA06_09260"/>
<dbReference type="RefSeq" id="WP_011964011.1">
    <property type="nucleotide sequence ID" value="NZ_CBCRUG010000010.1"/>
</dbReference>
<proteinExistence type="predicted"/>
<organism evidence="1 2">
    <name type="scientific">Flavobacterium psychrophilum</name>
    <dbReference type="NCBI Taxonomy" id="96345"/>
    <lineage>
        <taxon>Bacteria</taxon>
        <taxon>Pseudomonadati</taxon>
        <taxon>Bacteroidota</taxon>
        <taxon>Flavobacteriia</taxon>
        <taxon>Flavobacteriales</taxon>
        <taxon>Flavobacteriaceae</taxon>
        <taxon>Flavobacterium</taxon>
    </lineage>
</organism>
<dbReference type="InterPro" id="IPR036514">
    <property type="entry name" value="SGNH_hydro_sf"/>
</dbReference>
<gene>
    <name evidence="1" type="ORF">H0H26_06090</name>
</gene>
<dbReference type="Proteomes" id="UP000596329">
    <property type="component" value="Chromosome"/>
</dbReference>
<protein>
    <submittedName>
        <fullName evidence="1">Uncharacterized protein</fullName>
    </submittedName>
</protein>
<dbReference type="OMA" id="YDYTHIN"/>
<dbReference type="GO" id="GO:0016788">
    <property type="term" value="F:hydrolase activity, acting on ester bonds"/>
    <property type="evidence" value="ECO:0007669"/>
    <property type="project" value="UniProtKB-ARBA"/>
</dbReference>
<dbReference type="KEGG" id="fpw:IA04_09255"/>